<proteinExistence type="predicted"/>
<keyword evidence="1" id="KW-0472">Membrane</keyword>
<evidence type="ECO:0000313" key="3">
    <source>
        <dbReference type="Proteomes" id="UP001469553"/>
    </source>
</evidence>
<feature type="transmembrane region" description="Helical" evidence="1">
    <location>
        <begin position="86"/>
        <end position="105"/>
    </location>
</feature>
<gene>
    <name evidence="2" type="ORF">AMECASPLE_018726</name>
</gene>
<reference evidence="2 3" key="1">
    <citation type="submission" date="2021-06" db="EMBL/GenBank/DDBJ databases">
        <authorList>
            <person name="Palmer J.M."/>
        </authorList>
    </citation>
    <scope>NUCLEOTIDE SEQUENCE [LARGE SCALE GENOMIC DNA]</scope>
    <source>
        <strain evidence="2 3">AS_MEX2019</strain>
        <tissue evidence="2">Muscle</tissue>
    </source>
</reference>
<evidence type="ECO:0000256" key="1">
    <source>
        <dbReference type="SAM" id="Phobius"/>
    </source>
</evidence>
<evidence type="ECO:0000313" key="2">
    <source>
        <dbReference type="EMBL" id="MEQ2315094.1"/>
    </source>
</evidence>
<accession>A0ABV1AAA0</accession>
<keyword evidence="1" id="KW-1133">Transmembrane helix</keyword>
<sequence>MKLSGHFCWFLAYSLNSYIIPRSSFQGLCLDFISTHLPTSTLARFPVASEESIPRTNSKRPLLEVLEIFLTAICLKQRLVCLNSSTFWLFGLISSSLQVICFLFIL</sequence>
<dbReference type="Proteomes" id="UP001469553">
    <property type="component" value="Unassembled WGS sequence"/>
</dbReference>
<protein>
    <submittedName>
        <fullName evidence="2">Uncharacterized protein</fullName>
    </submittedName>
</protein>
<keyword evidence="1" id="KW-0812">Transmembrane</keyword>
<organism evidence="2 3">
    <name type="scientific">Ameca splendens</name>
    <dbReference type="NCBI Taxonomy" id="208324"/>
    <lineage>
        <taxon>Eukaryota</taxon>
        <taxon>Metazoa</taxon>
        <taxon>Chordata</taxon>
        <taxon>Craniata</taxon>
        <taxon>Vertebrata</taxon>
        <taxon>Euteleostomi</taxon>
        <taxon>Actinopterygii</taxon>
        <taxon>Neopterygii</taxon>
        <taxon>Teleostei</taxon>
        <taxon>Neoteleostei</taxon>
        <taxon>Acanthomorphata</taxon>
        <taxon>Ovalentaria</taxon>
        <taxon>Atherinomorphae</taxon>
        <taxon>Cyprinodontiformes</taxon>
        <taxon>Goodeidae</taxon>
        <taxon>Ameca</taxon>
    </lineage>
</organism>
<comment type="caution">
    <text evidence="2">The sequence shown here is derived from an EMBL/GenBank/DDBJ whole genome shotgun (WGS) entry which is preliminary data.</text>
</comment>
<keyword evidence="3" id="KW-1185">Reference proteome</keyword>
<dbReference type="EMBL" id="JAHRIP010086110">
    <property type="protein sequence ID" value="MEQ2315094.1"/>
    <property type="molecule type" value="Genomic_DNA"/>
</dbReference>
<name>A0ABV1AAA0_9TELE</name>